<accession>H1DKQ8</accession>
<keyword evidence="9" id="KW-1185">Reference proteome</keyword>
<feature type="transmembrane region" description="Helical" evidence="7">
    <location>
        <begin position="363"/>
        <end position="381"/>
    </location>
</feature>
<feature type="transmembrane region" description="Helical" evidence="7">
    <location>
        <begin position="96"/>
        <end position="116"/>
    </location>
</feature>
<name>H1DKQ8_9BACT</name>
<dbReference type="InterPro" id="IPR006043">
    <property type="entry name" value="NCS2"/>
</dbReference>
<feature type="transmembrane region" description="Helical" evidence="7">
    <location>
        <begin position="74"/>
        <end position="90"/>
    </location>
</feature>
<comment type="similarity">
    <text evidence="2">Belongs to the nucleobase:cation symporter-2 (NCS2) (TC 2.A.40) family.</text>
</comment>
<evidence type="ECO:0000256" key="1">
    <source>
        <dbReference type="ARBA" id="ARBA00004141"/>
    </source>
</evidence>
<dbReference type="HOGENOM" id="CLU_641936_0_0_10"/>
<feature type="transmembrane region" description="Helical" evidence="7">
    <location>
        <begin position="219"/>
        <end position="246"/>
    </location>
</feature>
<dbReference type="NCBIfam" id="NF037981">
    <property type="entry name" value="NCS2_1"/>
    <property type="match status" value="1"/>
</dbReference>
<feature type="transmembrane region" description="Helical" evidence="7">
    <location>
        <begin position="267"/>
        <end position="285"/>
    </location>
</feature>
<dbReference type="PANTHER" id="PTHR42810:SF2">
    <property type="entry name" value="PURINE PERMEASE C1399.01C-RELATED"/>
    <property type="match status" value="1"/>
</dbReference>
<feature type="transmembrane region" description="Helical" evidence="7">
    <location>
        <begin position="179"/>
        <end position="199"/>
    </location>
</feature>
<feature type="transmembrane region" description="Helical" evidence="7">
    <location>
        <begin position="155"/>
        <end position="172"/>
    </location>
</feature>
<evidence type="ECO:0000313" key="9">
    <source>
        <dbReference type="Proteomes" id="UP000004892"/>
    </source>
</evidence>
<proteinExistence type="inferred from homology"/>
<feature type="transmembrane region" description="Helical" evidence="7">
    <location>
        <begin position="21"/>
        <end position="41"/>
    </location>
</feature>
<evidence type="ECO:0008006" key="10">
    <source>
        <dbReference type="Google" id="ProtNLM"/>
    </source>
</evidence>
<dbReference type="AlphaFoldDB" id="H1DKQ8"/>
<evidence type="ECO:0000313" key="8">
    <source>
        <dbReference type="EMBL" id="EHP45368.1"/>
    </source>
</evidence>
<sequence>MKYNLNDKPGIFPMFMYGLQWWIVSIPCVVIMGIIVAQLHSTDASGQIFYMQKLFGVMGIAMTAQVLWGHRLPIIIGPASVLLIGILAAISVGTAAIYTAIFVCGIFVALLAFCGLLSHLQAIFTPRIIIVILCLIAFTLAPVILQLIFTNTGSASFQLFFALLLAFGMILANRLLRGIWKSTVVLCGILAGSFIYYSIEGFPLLPSLIPLPATETHFWLWPLHFDGGVILSFFFCFIALIVNELGSIQAVGQMIGADNMEKRTTRGVGFIGLSNILSGICGIIGPVDYSMSPGIIAATGCASRYTLIPAGLGLVICAFFPGFIQILNCIPGVVMGSVLLYLMSSQLSAGLQMLSRSKAVSDFNSGIIIGFPLMVALMLAFVPHEVIDRIPAFIRPIVGNGFVMGVIFVLLLEHIILKSPKQEKG</sequence>
<keyword evidence="4 7" id="KW-0812">Transmembrane</keyword>
<dbReference type="EMBL" id="ADMC01000032">
    <property type="protein sequence ID" value="EHP45368.1"/>
    <property type="molecule type" value="Genomic_DNA"/>
</dbReference>
<keyword evidence="3" id="KW-0813">Transport</keyword>
<dbReference type="GeneID" id="98070368"/>
<evidence type="ECO:0000256" key="4">
    <source>
        <dbReference type="ARBA" id="ARBA00022692"/>
    </source>
</evidence>
<dbReference type="Proteomes" id="UP000004892">
    <property type="component" value="Unassembled WGS sequence"/>
</dbReference>
<evidence type="ECO:0000256" key="6">
    <source>
        <dbReference type="ARBA" id="ARBA00023136"/>
    </source>
</evidence>
<dbReference type="RefSeq" id="WP_009137987.1">
    <property type="nucleotide sequence ID" value="NZ_JH594598.1"/>
</dbReference>
<comment type="caution">
    <text evidence="8">The sequence shown here is derived from an EMBL/GenBank/DDBJ whole genome shotgun (WGS) entry which is preliminary data.</text>
</comment>
<dbReference type="PANTHER" id="PTHR42810">
    <property type="entry name" value="PURINE PERMEASE C1399.01C-RELATED"/>
    <property type="match status" value="1"/>
</dbReference>
<comment type="subcellular location">
    <subcellularLocation>
        <location evidence="1">Membrane</location>
        <topology evidence="1">Multi-pass membrane protein</topology>
    </subcellularLocation>
</comment>
<dbReference type="STRING" id="742817.HMPREF9449_02844"/>
<feature type="transmembrane region" description="Helical" evidence="7">
    <location>
        <begin position="393"/>
        <end position="412"/>
    </location>
</feature>
<organism evidence="8 9">
    <name type="scientific">Odoribacter laneus YIT 12061</name>
    <dbReference type="NCBI Taxonomy" id="742817"/>
    <lineage>
        <taxon>Bacteria</taxon>
        <taxon>Pseudomonadati</taxon>
        <taxon>Bacteroidota</taxon>
        <taxon>Bacteroidia</taxon>
        <taxon>Bacteroidales</taxon>
        <taxon>Odoribacteraceae</taxon>
        <taxon>Odoribacter</taxon>
    </lineage>
</organism>
<evidence type="ECO:0000256" key="5">
    <source>
        <dbReference type="ARBA" id="ARBA00022989"/>
    </source>
</evidence>
<keyword evidence="6 7" id="KW-0472">Membrane</keyword>
<dbReference type="GO" id="GO:0042907">
    <property type="term" value="F:xanthine transmembrane transporter activity"/>
    <property type="evidence" value="ECO:0007669"/>
    <property type="project" value="TreeGrafter"/>
</dbReference>
<dbReference type="eggNOG" id="COG2233">
    <property type="taxonomic scope" value="Bacteria"/>
</dbReference>
<dbReference type="PATRIC" id="fig|742817.3.peg.3038"/>
<dbReference type="Pfam" id="PF00860">
    <property type="entry name" value="Xan_ur_permease"/>
    <property type="match status" value="1"/>
</dbReference>
<dbReference type="GO" id="GO:0005886">
    <property type="term" value="C:plasma membrane"/>
    <property type="evidence" value="ECO:0007669"/>
    <property type="project" value="TreeGrafter"/>
</dbReference>
<keyword evidence="5 7" id="KW-1133">Transmembrane helix</keyword>
<evidence type="ECO:0000256" key="3">
    <source>
        <dbReference type="ARBA" id="ARBA00022448"/>
    </source>
</evidence>
<reference evidence="8 9" key="1">
    <citation type="submission" date="2012-01" db="EMBL/GenBank/DDBJ databases">
        <title>The Genome Sequence of Odoribacter laneus YIT 12061.</title>
        <authorList>
            <consortium name="The Broad Institute Genome Sequencing Platform"/>
            <person name="Earl A."/>
            <person name="Ward D."/>
            <person name="Feldgarden M."/>
            <person name="Gevers D."/>
            <person name="Morotomi M."/>
            <person name="Young S.K."/>
            <person name="Zeng Q."/>
            <person name="Gargeya S."/>
            <person name="Fitzgerald M."/>
            <person name="Haas B."/>
            <person name="Abouelleil A."/>
            <person name="Alvarado L."/>
            <person name="Arachchi H.M."/>
            <person name="Berlin A."/>
            <person name="Chapman S.B."/>
            <person name="Gearin G."/>
            <person name="Goldberg J."/>
            <person name="Griggs A."/>
            <person name="Gujja S."/>
            <person name="Hansen M."/>
            <person name="Heiman D."/>
            <person name="Howarth C."/>
            <person name="Larimer J."/>
            <person name="Lui A."/>
            <person name="MacDonald P.J.P."/>
            <person name="McCowen C."/>
            <person name="Montmayeur A."/>
            <person name="Murphy C."/>
            <person name="Neiman D."/>
            <person name="Pearson M."/>
            <person name="Priest M."/>
            <person name="Roberts A."/>
            <person name="Saif S."/>
            <person name="Shea T."/>
            <person name="Sisk P."/>
            <person name="Stolte C."/>
            <person name="Sykes S."/>
            <person name="Wortman J."/>
            <person name="Nusbaum C."/>
            <person name="Birren B."/>
        </authorList>
    </citation>
    <scope>NUCLEOTIDE SEQUENCE [LARGE SCALE GENOMIC DNA]</scope>
    <source>
        <strain evidence="8 9">YIT 12061</strain>
    </source>
</reference>
<feature type="transmembrane region" description="Helical" evidence="7">
    <location>
        <begin position="128"/>
        <end position="149"/>
    </location>
</feature>
<feature type="transmembrane region" description="Helical" evidence="7">
    <location>
        <begin position="312"/>
        <end position="342"/>
    </location>
</feature>
<gene>
    <name evidence="8" type="ORF">HMPREF9449_02844</name>
</gene>
<evidence type="ECO:0000256" key="7">
    <source>
        <dbReference type="SAM" id="Phobius"/>
    </source>
</evidence>
<evidence type="ECO:0000256" key="2">
    <source>
        <dbReference type="ARBA" id="ARBA00008821"/>
    </source>
</evidence>
<protein>
    <recommendedName>
        <fullName evidence="10">Xanthine permease</fullName>
    </recommendedName>
</protein>